<keyword evidence="3" id="KW-1185">Reference proteome</keyword>
<evidence type="ECO:0000256" key="1">
    <source>
        <dbReference type="SAM" id="SignalP"/>
    </source>
</evidence>
<feature type="signal peptide" evidence="1">
    <location>
        <begin position="1"/>
        <end position="17"/>
    </location>
</feature>
<comment type="caution">
    <text evidence="2">The sequence shown here is derived from an EMBL/GenBank/DDBJ whole genome shotgun (WGS) entry which is preliminary data.</text>
</comment>
<dbReference type="RefSeq" id="WP_188557809.1">
    <property type="nucleotide sequence ID" value="NZ_BMGS01000005.1"/>
</dbReference>
<evidence type="ECO:0000313" key="2">
    <source>
        <dbReference type="EMBL" id="GGG44616.1"/>
    </source>
</evidence>
<reference evidence="3" key="1">
    <citation type="journal article" date="2019" name="Int. J. Syst. Evol. Microbiol.">
        <title>The Global Catalogue of Microorganisms (GCM) 10K type strain sequencing project: providing services to taxonomists for standard genome sequencing and annotation.</title>
        <authorList>
            <consortium name="The Broad Institute Genomics Platform"/>
            <consortium name="The Broad Institute Genome Sequencing Center for Infectious Disease"/>
            <person name="Wu L."/>
            <person name="Ma J."/>
        </authorList>
    </citation>
    <scope>NUCLEOTIDE SEQUENCE [LARGE SCALE GENOMIC DNA]</scope>
    <source>
        <strain evidence="3">CGMCC 1.12990</strain>
    </source>
</reference>
<protein>
    <recommendedName>
        <fullName evidence="4">DUF2147 domain-containing protein</fullName>
    </recommendedName>
</protein>
<dbReference type="Proteomes" id="UP000601361">
    <property type="component" value="Unassembled WGS sequence"/>
</dbReference>
<feature type="chain" id="PRO_5047281394" description="DUF2147 domain-containing protein" evidence="1">
    <location>
        <begin position="18"/>
        <end position="139"/>
    </location>
</feature>
<organism evidence="2 3">
    <name type="scientific">Hymenobacter glacieicola</name>
    <dbReference type="NCBI Taxonomy" id="1562124"/>
    <lineage>
        <taxon>Bacteria</taxon>
        <taxon>Pseudomonadati</taxon>
        <taxon>Bacteroidota</taxon>
        <taxon>Cytophagia</taxon>
        <taxon>Cytophagales</taxon>
        <taxon>Hymenobacteraceae</taxon>
        <taxon>Hymenobacter</taxon>
    </lineage>
</organism>
<keyword evidence="1" id="KW-0732">Signal</keyword>
<evidence type="ECO:0008006" key="4">
    <source>
        <dbReference type="Google" id="ProtNLM"/>
    </source>
</evidence>
<name>A0ABQ1WT81_9BACT</name>
<dbReference type="EMBL" id="BMGS01000005">
    <property type="protein sequence ID" value="GGG44616.1"/>
    <property type="molecule type" value="Genomic_DNA"/>
</dbReference>
<sequence length="139" mass="14641">MKVLLFPVLLAAAIATAPPKAATGTRWTGVISNGMKGDKISFTVSPDGKKIANFTFDGYWRCGGKLERQVVGPEGSFAIKEGKVSGVAVKSPHGSATAWRFAIEGGFAGKTAANGMFRMNINTVGCDTYALQWSAKPVQ</sequence>
<evidence type="ECO:0000313" key="3">
    <source>
        <dbReference type="Proteomes" id="UP000601361"/>
    </source>
</evidence>
<gene>
    <name evidence="2" type="ORF">GCM10011378_21180</name>
</gene>
<proteinExistence type="predicted"/>
<accession>A0ABQ1WT81</accession>